<gene>
    <name evidence="7" type="ORF">CU635_09200</name>
    <name evidence="8" type="ORF">CVD25_14935</name>
</gene>
<dbReference type="RefSeq" id="WP_101577075.1">
    <property type="nucleotide sequence ID" value="NZ_PGVA01000020.1"/>
</dbReference>
<keyword evidence="1" id="KW-0805">Transcription regulation</keyword>
<dbReference type="Proteomes" id="UP000235114">
    <property type="component" value="Unassembled WGS sequence"/>
</dbReference>
<evidence type="ECO:0000256" key="2">
    <source>
        <dbReference type="ARBA" id="ARBA00023125"/>
    </source>
</evidence>
<keyword evidence="10" id="KW-1185">Reference proteome</keyword>
<proteinExistence type="predicted"/>
<reference evidence="8 10" key="2">
    <citation type="submission" date="2017-12" db="EMBL/GenBank/DDBJ databases">
        <title>Comparative Functional Genomics of Dry Heat Resistant strains isolated from the Viking Spacecraft.</title>
        <authorList>
            <person name="Seuylemezian A."/>
            <person name="Cooper K."/>
            <person name="Vaishampayan P."/>
        </authorList>
    </citation>
    <scope>NUCLEOTIDE SEQUENCE [LARGE SCALE GENOMIC DNA]</scope>
    <source>
        <strain evidence="8 10">ATCC 29669</strain>
    </source>
</reference>
<evidence type="ECO:0000313" key="9">
    <source>
        <dbReference type="Proteomes" id="UP000234951"/>
    </source>
</evidence>
<dbReference type="FunFam" id="1.10.10.10:FF:000056">
    <property type="entry name" value="IclR family transcriptional regulator"/>
    <property type="match status" value="1"/>
</dbReference>
<feature type="domain" description="HTH iclR-type" evidence="6">
    <location>
        <begin position="11"/>
        <end position="73"/>
    </location>
</feature>
<sequence length="109" mass="12240">MKSEGKSDYQLSSVNNALRLLKSFSKDEPEKKVTDLAASLGLSKSTVSRLLSTLARQGFVLKDADTRKYRLGLSILQLNSIMTSNLEIYQESMQTRQKLVTEVDEILNL</sequence>
<dbReference type="SUPFAM" id="SSF46785">
    <property type="entry name" value="Winged helix' DNA-binding domain"/>
    <property type="match status" value="1"/>
</dbReference>
<comment type="function">
    <text evidence="4">May be an activator protein for the gylABX operon.</text>
</comment>
<dbReference type="Pfam" id="PF09339">
    <property type="entry name" value="HTH_IclR"/>
    <property type="match status" value="1"/>
</dbReference>
<evidence type="ECO:0000259" key="6">
    <source>
        <dbReference type="PROSITE" id="PS51077"/>
    </source>
</evidence>
<dbReference type="InterPro" id="IPR036388">
    <property type="entry name" value="WH-like_DNA-bd_sf"/>
</dbReference>
<comment type="caution">
    <text evidence="7">The sequence shown here is derived from an EMBL/GenBank/DDBJ whole genome shotgun (WGS) entry which is preliminary data.</text>
</comment>
<dbReference type="InterPro" id="IPR011991">
    <property type="entry name" value="ArsR-like_HTH"/>
</dbReference>
<dbReference type="GO" id="GO:0045892">
    <property type="term" value="P:negative regulation of DNA-templated transcription"/>
    <property type="evidence" value="ECO:0007669"/>
    <property type="project" value="TreeGrafter"/>
</dbReference>
<dbReference type="EMBL" id="PGVD01000039">
    <property type="protein sequence ID" value="PLR95357.1"/>
    <property type="molecule type" value="Genomic_DNA"/>
</dbReference>
<evidence type="ECO:0000256" key="1">
    <source>
        <dbReference type="ARBA" id="ARBA00023015"/>
    </source>
</evidence>
<dbReference type="InterPro" id="IPR036390">
    <property type="entry name" value="WH_DNA-bd_sf"/>
</dbReference>
<evidence type="ECO:0000313" key="7">
    <source>
        <dbReference type="EMBL" id="PLR83462.1"/>
    </source>
</evidence>
<dbReference type="InterPro" id="IPR050707">
    <property type="entry name" value="HTH_MetabolicPath_Reg"/>
</dbReference>
<dbReference type="AlphaFoldDB" id="A0A2N5GMW4"/>
<dbReference type="Gene3D" id="1.10.10.10">
    <property type="entry name" value="Winged helix-like DNA-binding domain superfamily/Winged helix DNA-binding domain"/>
    <property type="match status" value="1"/>
</dbReference>
<dbReference type="EMBL" id="PGVA01000020">
    <property type="protein sequence ID" value="PLR83462.1"/>
    <property type="molecule type" value="Genomic_DNA"/>
</dbReference>
<reference evidence="7 9" key="1">
    <citation type="submission" date="2017-11" db="EMBL/GenBank/DDBJ databases">
        <title>Comparitive Functional Genomics of Dry Heat Resistant strains isolated from the Viking Spacecraft.</title>
        <authorList>
            <person name="Seuylemezian A."/>
            <person name="Cooper K."/>
            <person name="Vaishampayan P."/>
        </authorList>
    </citation>
    <scope>NUCLEOTIDE SEQUENCE [LARGE SCALE GENOMIC DNA]</scope>
    <source>
        <strain evidence="7 9">M4.6</strain>
    </source>
</reference>
<dbReference type="GO" id="GO:0003700">
    <property type="term" value="F:DNA-binding transcription factor activity"/>
    <property type="evidence" value="ECO:0007669"/>
    <property type="project" value="TreeGrafter"/>
</dbReference>
<keyword evidence="3" id="KW-0804">Transcription</keyword>
<accession>A0A2N5GMW4</accession>
<name>A0A2N5GMW4_9BACI</name>
<dbReference type="PANTHER" id="PTHR30136">
    <property type="entry name" value="HELIX-TURN-HELIX TRANSCRIPTIONAL REGULATOR, ICLR FAMILY"/>
    <property type="match status" value="1"/>
</dbReference>
<organism evidence="7 9">
    <name type="scientific">Bacillus canaveralius</name>
    <dbReference type="NCBI Taxonomy" id="1403243"/>
    <lineage>
        <taxon>Bacteria</taxon>
        <taxon>Bacillati</taxon>
        <taxon>Bacillota</taxon>
        <taxon>Bacilli</taxon>
        <taxon>Bacillales</taxon>
        <taxon>Bacillaceae</taxon>
        <taxon>Bacillus</taxon>
    </lineage>
</organism>
<evidence type="ECO:0000256" key="4">
    <source>
        <dbReference type="ARBA" id="ARBA00058938"/>
    </source>
</evidence>
<evidence type="ECO:0000313" key="10">
    <source>
        <dbReference type="Proteomes" id="UP000235114"/>
    </source>
</evidence>
<dbReference type="SMART" id="SM00346">
    <property type="entry name" value="HTH_ICLR"/>
    <property type="match status" value="1"/>
</dbReference>
<dbReference type="InterPro" id="IPR005471">
    <property type="entry name" value="Tscrpt_reg_IclR_N"/>
</dbReference>
<evidence type="ECO:0000256" key="5">
    <source>
        <dbReference type="ARBA" id="ARBA00070406"/>
    </source>
</evidence>
<dbReference type="PANTHER" id="PTHR30136:SF2">
    <property type="entry name" value="TRANSCRIPTIONAL REGULATOR ICLR"/>
    <property type="match status" value="1"/>
</dbReference>
<dbReference type="CDD" id="cd00090">
    <property type="entry name" value="HTH_ARSR"/>
    <property type="match status" value="1"/>
</dbReference>
<dbReference type="GO" id="GO:0003677">
    <property type="term" value="F:DNA binding"/>
    <property type="evidence" value="ECO:0007669"/>
    <property type="project" value="UniProtKB-KW"/>
</dbReference>
<keyword evidence="2" id="KW-0238">DNA-binding</keyword>
<dbReference type="PROSITE" id="PS51077">
    <property type="entry name" value="HTH_ICLR"/>
    <property type="match status" value="1"/>
</dbReference>
<protein>
    <recommendedName>
        <fullName evidence="5">Glycerol operon regulatory protein</fullName>
    </recommendedName>
</protein>
<evidence type="ECO:0000313" key="8">
    <source>
        <dbReference type="EMBL" id="PLR95357.1"/>
    </source>
</evidence>
<evidence type="ECO:0000256" key="3">
    <source>
        <dbReference type="ARBA" id="ARBA00023163"/>
    </source>
</evidence>
<dbReference type="Proteomes" id="UP000234951">
    <property type="component" value="Unassembled WGS sequence"/>
</dbReference>
<dbReference type="OrthoDB" id="9791752at2"/>